<dbReference type="Proteomes" id="UP000437709">
    <property type="component" value="Unassembled WGS sequence"/>
</dbReference>
<comment type="caution">
    <text evidence="1">The sequence shown here is derived from an EMBL/GenBank/DDBJ whole genome shotgun (WGS) entry which is preliminary data.</text>
</comment>
<name>A0A6N7EJK9_9MICO</name>
<dbReference type="OrthoDB" id="5195718at2"/>
<accession>A0A6N7EJK9</accession>
<evidence type="ECO:0000313" key="1">
    <source>
        <dbReference type="EMBL" id="MPV36376.1"/>
    </source>
</evidence>
<keyword evidence="2" id="KW-1185">Reference proteome</keyword>
<dbReference type="AlphaFoldDB" id="A0A6N7EJK9"/>
<proteinExistence type="predicted"/>
<sequence>MVLGADGVAPWWAGRQRILNARGVPPRFTRGAAPIPVTARVCWSDDGEERLQATATAWTVPLVLVEIADPRSAFRGVWLPAGDVRRR</sequence>
<evidence type="ECO:0000313" key="2">
    <source>
        <dbReference type="Proteomes" id="UP000437709"/>
    </source>
</evidence>
<protein>
    <submittedName>
        <fullName evidence="1">Uncharacterized protein</fullName>
    </submittedName>
</protein>
<dbReference type="RefSeq" id="WP_152196137.1">
    <property type="nucleotide sequence ID" value="NZ_VUKD01000004.1"/>
</dbReference>
<gene>
    <name evidence="1" type="ORF">GB881_04805</name>
</gene>
<reference evidence="1 2" key="1">
    <citation type="submission" date="2019-10" db="EMBL/GenBank/DDBJ databases">
        <title>Georgenia wutianyii sp. nov. and Georgenia yuyongxinii sp. nov. isolated from plateau pika (Ochotona curzoniae) in the Qinghai-Tibet plateau of China.</title>
        <authorList>
            <person name="Tian Z."/>
        </authorList>
    </citation>
    <scope>NUCLEOTIDE SEQUENCE [LARGE SCALE GENOMIC DNA]</scope>
    <source>
        <strain evidence="1 2">JCM 19765</strain>
    </source>
</reference>
<organism evidence="1 2">
    <name type="scientific">Georgenia subflava</name>
    <dbReference type="NCBI Taxonomy" id="1622177"/>
    <lineage>
        <taxon>Bacteria</taxon>
        <taxon>Bacillati</taxon>
        <taxon>Actinomycetota</taxon>
        <taxon>Actinomycetes</taxon>
        <taxon>Micrococcales</taxon>
        <taxon>Bogoriellaceae</taxon>
        <taxon>Georgenia</taxon>
    </lineage>
</organism>
<dbReference type="EMBL" id="WHPC01000010">
    <property type="protein sequence ID" value="MPV36376.1"/>
    <property type="molecule type" value="Genomic_DNA"/>
</dbReference>